<keyword evidence="2" id="KW-1185">Reference proteome</keyword>
<dbReference type="Proteomes" id="UP001163223">
    <property type="component" value="Chromosome"/>
</dbReference>
<accession>A0ACD4NVS3</accession>
<organism evidence="1 2">
    <name type="scientific">Antarcticirhabdus aurantiaca</name>
    <dbReference type="NCBI Taxonomy" id="2606717"/>
    <lineage>
        <taxon>Bacteria</taxon>
        <taxon>Pseudomonadati</taxon>
        <taxon>Pseudomonadota</taxon>
        <taxon>Alphaproteobacteria</taxon>
        <taxon>Hyphomicrobiales</taxon>
        <taxon>Aurantimonadaceae</taxon>
        <taxon>Antarcticirhabdus</taxon>
    </lineage>
</organism>
<protein>
    <submittedName>
        <fullName evidence="1">AzlC family ABC transporter permease</fullName>
    </submittedName>
</protein>
<name>A0ACD4NVS3_9HYPH</name>
<proteinExistence type="predicted"/>
<gene>
    <name evidence="1" type="ORF">OXU80_11945</name>
</gene>
<evidence type="ECO:0000313" key="1">
    <source>
        <dbReference type="EMBL" id="WAJ30864.1"/>
    </source>
</evidence>
<dbReference type="EMBL" id="CP113520">
    <property type="protein sequence ID" value="WAJ30864.1"/>
    <property type="molecule type" value="Genomic_DNA"/>
</dbReference>
<sequence length="251" mass="26447">MAAAAPGPNDRDDEDGSTVFWVLQGMRGILSTPALILSTAMIGFAGLAREAGLGWLEASFMSLMIWALPAQIILIGAITAGTSLAAAAFAVALSSLRLTPMVVALAPELKGPRTRRLTLYLLSHFVAITAWVFAMERVGRVPRDMRTAFFAGFAVTLTLANTVLIAVVFNLIGQLPALVTGALAFLTPVYFLSSLYGSARDLAGRLALVFGMLALPLAHAVAPQFELVVAGLLGGVPAFVIGRWLEARRAP</sequence>
<evidence type="ECO:0000313" key="2">
    <source>
        <dbReference type="Proteomes" id="UP001163223"/>
    </source>
</evidence>
<reference evidence="1" key="1">
    <citation type="submission" date="2022-11" db="EMBL/GenBank/DDBJ databases">
        <title>beta-Carotene-producing bacterium, Jeongeuplla avenae sp. nov., alleviates the salt stress of Arabidopsis seedlings.</title>
        <authorList>
            <person name="Jiang L."/>
            <person name="Lee J."/>
        </authorList>
    </citation>
    <scope>NUCLEOTIDE SEQUENCE</scope>
    <source>
        <strain evidence="1">DY_R2A_6</strain>
    </source>
</reference>